<dbReference type="Pfam" id="PF18845">
    <property type="entry name" value="baeRF_family3"/>
    <property type="match status" value="1"/>
</dbReference>
<proteinExistence type="predicted"/>
<sequence length="389" mass="43344">MDVLTRAQLLELAPVQEGPHVSLYLKTFRSAPDSHQNPIRLKNLLAEASDQLESLGYDQGDIRPLLQPASELLDHDRFWTHQADGLAIFLARDFVRIYQTGQSFEDEVVVDDSFRVTPLIPATQPSGHYYVIAVSPDSCRFFEGSKFGLHERTLDDLPENVDQALQRERERELNFHSMQPRPQADAQHDTAMYHGHEENALEIDMAAYMRIVRDAIHPVVYQSHAPLIFAGTEEAFASFRENANDLPSLHGTAADGNPDRLSANELHEKTWPIAEEILRSKELQPLSEYEARAAANSATDRLDLILPAAGDGLIDTLVLQRGASCPGDYDVNERTLRHNDENGAELLNLAARLTLQSGGEVVVVDEDTMKDRWAAAVLRCPTSAIALPV</sequence>
<dbReference type="OrthoDB" id="4393931at2"/>
<dbReference type="InterPro" id="IPR041289">
    <property type="entry name" value="Bact_RF_family3"/>
</dbReference>
<dbReference type="AlphaFoldDB" id="A0A517Z6M4"/>
<evidence type="ECO:0000313" key="1">
    <source>
        <dbReference type="EMBL" id="QDU38127.1"/>
    </source>
</evidence>
<name>A0A517Z6M4_9PLAN</name>
<protein>
    <submittedName>
        <fullName evidence="1">Uncharacterized protein</fullName>
    </submittedName>
</protein>
<dbReference type="KEGG" id="mri:Mal4_24490"/>
<evidence type="ECO:0000313" key="2">
    <source>
        <dbReference type="Proteomes" id="UP000320496"/>
    </source>
</evidence>
<organism evidence="1 2">
    <name type="scientific">Maioricimonas rarisocia</name>
    <dbReference type="NCBI Taxonomy" id="2528026"/>
    <lineage>
        <taxon>Bacteria</taxon>
        <taxon>Pseudomonadati</taxon>
        <taxon>Planctomycetota</taxon>
        <taxon>Planctomycetia</taxon>
        <taxon>Planctomycetales</taxon>
        <taxon>Planctomycetaceae</taxon>
        <taxon>Maioricimonas</taxon>
    </lineage>
</organism>
<gene>
    <name evidence="1" type="ORF">Mal4_24490</name>
</gene>
<dbReference type="Proteomes" id="UP000320496">
    <property type="component" value="Chromosome"/>
</dbReference>
<keyword evidence="2" id="KW-1185">Reference proteome</keyword>
<accession>A0A517Z6M4</accession>
<dbReference type="EMBL" id="CP036275">
    <property type="protein sequence ID" value="QDU38127.1"/>
    <property type="molecule type" value="Genomic_DNA"/>
</dbReference>
<dbReference type="RefSeq" id="WP_145369442.1">
    <property type="nucleotide sequence ID" value="NZ_CP036275.1"/>
</dbReference>
<reference evidence="1 2" key="1">
    <citation type="submission" date="2019-02" db="EMBL/GenBank/DDBJ databases">
        <title>Deep-cultivation of Planctomycetes and their phenomic and genomic characterization uncovers novel biology.</title>
        <authorList>
            <person name="Wiegand S."/>
            <person name="Jogler M."/>
            <person name="Boedeker C."/>
            <person name="Pinto D."/>
            <person name="Vollmers J."/>
            <person name="Rivas-Marin E."/>
            <person name="Kohn T."/>
            <person name="Peeters S.H."/>
            <person name="Heuer A."/>
            <person name="Rast P."/>
            <person name="Oberbeckmann S."/>
            <person name="Bunk B."/>
            <person name="Jeske O."/>
            <person name="Meyerdierks A."/>
            <person name="Storesund J.E."/>
            <person name="Kallscheuer N."/>
            <person name="Luecker S."/>
            <person name="Lage O.M."/>
            <person name="Pohl T."/>
            <person name="Merkel B.J."/>
            <person name="Hornburger P."/>
            <person name="Mueller R.-W."/>
            <person name="Bruemmer F."/>
            <person name="Labrenz M."/>
            <person name="Spormann A.M."/>
            <person name="Op den Camp H."/>
            <person name="Overmann J."/>
            <person name="Amann R."/>
            <person name="Jetten M.S.M."/>
            <person name="Mascher T."/>
            <person name="Medema M.H."/>
            <person name="Devos D.P."/>
            <person name="Kaster A.-K."/>
            <person name="Ovreas L."/>
            <person name="Rohde M."/>
            <person name="Galperin M.Y."/>
            <person name="Jogler C."/>
        </authorList>
    </citation>
    <scope>NUCLEOTIDE SEQUENCE [LARGE SCALE GENOMIC DNA]</scope>
    <source>
        <strain evidence="1 2">Mal4</strain>
    </source>
</reference>